<organism evidence="2 3">
    <name type="scientific">Pedobacter yonginense</name>
    <dbReference type="NCBI Taxonomy" id="651869"/>
    <lineage>
        <taxon>Bacteria</taxon>
        <taxon>Pseudomonadati</taxon>
        <taxon>Bacteroidota</taxon>
        <taxon>Sphingobacteriia</taxon>
        <taxon>Sphingobacteriales</taxon>
        <taxon>Sphingobacteriaceae</taxon>
        <taxon>Pedobacter</taxon>
    </lineage>
</organism>
<evidence type="ECO:0000313" key="2">
    <source>
        <dbReference type="EMBL" id="PWS27314.1"/>
    </source>
</evidence>
<gene>
    <name evidence="2" type="ORF">DHW03_14135</name>
</gene>
<feature type="domain" description="AB hydrolase-1" evidence="1">
    <location>
        <begin position="49"/>
        <end position="145"/>
    </location>
</feature>
<comment type="caution">
    <text evidence="2">The sequence shown here is derived from an EMBL/GenBank/DDBJ whole genome shotgun (WGS) entry which is preliminary data.</text>
</comment>
<protein>
    <submittedName>
        <fullName evidence="2">Alpha/beta hydrolase</fullName>
    </submittedName>
</protein>
<name>A0A317EL51_9SPHI</name>
<dbReference type="GO" id="GO:0017171">
    <property type="term" value="F:serine hydrolase activity"/>
    <property type="evidence" value="ECO:0007669"/>
    <property type="project" value="TreeGrafter"/>
</dbReference>
<evidence type="ECO:0000313" key="3">
    <source>
        <dbReference type="Proteomes" id="UP000245379"/>
    </source>
</evidence>
<dbReference type="EMBL" id="QGNZ01000003">
    <property type="protein sequence ID" value="PWS27314.1"/>
    <property type="molecule type" value="Genomic_DNA"/>
</dbReference>
<keyword evidence="2" id="KW-0378">Hydrolase</keyword>
<dbReference type="AlphaFoldDB" id="A0A317EL51"/>
<dbReference type="InterPro" id="IPR000073">
    <property type="entry name" value="AB_hydrolase_1"/>
</dbReference>
<keyword evidence="3" id="KW-1185">Reference proteome</keyword>
<accession>A0A317EL51</accession>
<dbReference type="SUPFAM" id="SSF53474">
    <property type="entry name" value="alpha/beta-Hydrolases"/>
    <property type="match status" value="1"/>
</dbReference>
<dbReference type="Gene3D" id="3.40.50.1820">
    <property type="entry name" value="alpha/beta hydrolase"/>
    <property type="match status" value="1"/>
</dbReference>
<dbReference type="PANTHER" id="PTHR46331">
    <property type="entry name" value="VALACYCLOVIR HYDROLASE"/>
    <property type="match status" value="1"/>
</dbReference>
<dbReference type="InterPro" id="IPR029058">
    <property type="entry name" value="AB_hydrolase_fold"/>
</dbReference>
<evidence type="ECO:0000259" key="1">
    <source>
        <dbReference type="Pfam" id="PF00561"/>
    </source>
</evidence>
<dbReference type="PANTHER" id="PTHR46331:SF2">
    <property type="entry name" value="VALACYCLOVIR HYDROLASE"/>
    <property type="match status" value="1"/>
</dbReference>
<proteinExistence type="predicted"/>
<dbReference type="OrthoDB" id="2247630at2"/>
<dbReference type="Proteomes" id="UP000245379">
    <property type="component" value="Unassembled WGS sequence"/>
</dbReference>
<reference evidence="2 3" key="1">
    <citation type="submission" date="2018-05" db="EMBL/GenBank/DDBJ databases">
        <title>Pedobacter paludis sp. nov., isolated from wetland soil.</title>
        <authorList>
            <person name="Zhang Y."/>
            <person name="Wang G."/>
        </authorList>
    </citation>
    <scope>NUCLEOTIDE SEQUENCE [LARGE SCALE GENOMIC DNA]</scope>
    <source>
        <strain evidence="2 3">KCTC22721</strain>
    </source>
</reference>
<sequence>MLIDSLLIAWSVSANAQQNKITESHKTSGYAPVNGIKMYYEIYGKGDIPLVLIHGGGSTIESSFSNLIPLLSGKIIAVELQAHGRTNDRNAPETFEQDAMDVAGLLKHLNIEKANVLGFSNGGTTTLQLAIKYPKLLNKIVVISGTYKREGMITGFFDGMEQATIDNMPEALKTAYLKVNPSQDGLINMFNKDKSRMINFKDYQDDDLKNIKAPALIMVADHDVVTPEHTIKISKFIQNAQLAILPGTHGSFIGEVCSAKEGDKATAITASLIDEFLKD</sequence>
<dbReference type="Pfam" id="PF00561">
    <property type="entry name" value="Abhydrolase_1"/>
    <property type="match status" value="1"/>
</dbReference>